<evidence type="ECO:0000259" key="1">
    <source>
        <dbReference type="Pfam" id="PF09350"/>
    </source>
</evidence>
<dbReference type="VEuPathDB" id="FungiDB:BON22_2349"/>
<reference evidence="2" key="1">
    <citation type="journal article" date="2014" name="Genome Announc.">
        <title>Genome sequence of the yeast Cyberlindnera fabianii (Hansenula fabianii).</title>
        <authorList>
            <person name="Freel K.C."/>
            <person name="Sarilar V."/>
            <person name="Neuveglise C."/>
            <person name="Devillers H."/>
            <person name="Friedrich A."/>
            <person name="Schacherer J."/>
        </authorList>
    </citation>
    <scope>NUCLEOTIDE SEQUENCE</scope>
    <source>
        <strain evidence="2">YJS4271</strain>
    </source>
</reference>
<dbReference type="PhylomeDB" id="A0A061AR73"/>
<name>A0A061AR73_CYBFA</name>
<organism evidence="2">
    <name type="scientific">Cyberlindnera fabianii</name>
    <name type="common">Yeast</name>
    <name type="synonym">Hansenula fabianii</name>
    <dbReference type="NCBI Taxonomy" id="36022"/>
    <lineage>
        <taxon>Eukaryota</taxon>
        <taxon>Fungi</taxon>
        <taxon>Dikarya</taxon>
        <taxon>Ascomycota</taxon>
        <taxon>Saccharomycotina</taxon>
        <taxon>Saccharomycetes</taxon>
        <taxon>Phaffomycetales</taxon>
        <taxon>Phaffomycetaceae</taxon>
        <taxon>Cyberlindnera</taxon>
    </lineage>
</organism>
<dbReference type="PANTHER" id="PTHR39394">
    <property type="entry name" value="YALI0E31793P"/>
    <property type="match status" value="1"/>
</dbReference>
<dbReference type="Pfam" id="PF09350">
    <property type="entry name" value="DJC28_CD"/>
    <property type="match status" value="1"/>
</dbReference>
<feature type="domain" description="DnaJ homologue subfamily C member 28 conserved" evidence="1">
    <location>
        <begin position="171"/>
        <end position="233"/>
    </location>
</feature>
<dbReference type="InterPro" id="IPR018961">
    <property type="entry name" value="DnaJ_homolog_subfam-C_membr-28"/>
</dbReference>
<sequence>MLTRSSTRQLRRFYSSRKTEDVVGAFTQRLQDLESQYPKEDVLDFASLIDKDPRLSKLSKELEQRKFDYNNQVAIQATKVPRYADRATRETAHSAPWTGTEMIQDANLRMLVDKHRMSRSAREAKKIGRARDKVLDFKMNKSDDSDEDKQFRKIYTEKFTPIGSFDKIKTLADARIEDAMRRGEFKHIPRGKKLDTTVKPHVDRTEHHLNNILVKQNLSPPWVEKQGTVNVEINSCRKEIQDKWISHVTHFYDKDHTQMKKDFEARWFNIFEAKIRLVNNSIRSYNLQAPMSTQKFYLLPDKELIKCYESNDVDAIRERVKKEAEALKLSKERDAEEKRRNSTIGKLQFWKRW</sequence>
<evidence type="ECO:0000313" key="2">
    <source>
        <dbReference type="EMBL" id="CDR40028.1"/>
    </source>
</evidence>
<dbReference type="OrthoDB" id="1922282at2759"/>
<dbReference type="EMBL" id="LK052889">
    <property type="protein sequence ID" value="CDR40028.1"/>
    <property type="molecule type" value="Genomic_DNA"/>
</dbReference>
<proteinExistence type="predicted"/>
<dbReference type="AlphaFoldDB" id="A0A061AR73"/>
<protein>
    <submittedName>
        <fullName evidence="2">CYFA0S04e02036g1_1</fullName>
    </submittedName>
</protein>
<dbReference type="PANTHER" id="PTHR39394:SF1">
    <property type="entry name" value="DNAJ HOMOLOGUE SUBFAMILY C MEMBER 28 CONSERVED DOMAIN-CONTAINING PROTEIN"/>
    <property type="match status" value="1"/>
</dbReference>
<accession>A0A061AR73</accession>
<gene>
    <name evidence="2" type="ORF">CYFA0S_04e02036g</name>
</gene>